<dbReference type="EMBL" id="QLLR01000007">
    <property type="protein sequence ID" value="RAJ31861.1"/>
    <property type="molecule type" value="Genomic_DNA"/>
</dbReference>
<dbReference type="GO" id="GO:0005737">
    <property type="term" value="C:cytoplasm"/>
    <property type="evidence" value="ECO:0007669"/>
    <property type="project" value="InterPro"/>
</dbReference>
<evidence type="ECO:0000313" key="3">
    <source>
        <dbReference type="Proteomes" id="UP000249754"/>
    </source>
</evidence>
<dbReference type="Proteomes" id="UP000249754">
    <property type="component" value="Unassembled WGS sequence"/>
</dbReference>
<dbReference type="OrthoDB" id="9803936at2"/>
<sequence>MLVPDTNISSLPWSRSLKIQPIIRINRRSRTIIPEIKLSGHWLSEIGFTPDQRVNITMVNNALVINLAK</sequence>
<dbReference type="Pfam" id="PF08845">
    <property type="entry name" value="SymE_toxin"/>
    <property type="match status" value="1"/>
</dbReference>
<evidence type="ECO:0000259" key="1">
    <source>
        <dbReference type="Pfam" id="PF08845"/>
    </source>
</evidence>
<reference evidence="2 3" key="1">
    <citation type="submission" date="2018-06" db="EMBL/GenBank/DDBJ databases">
        <title>Genomic Encyclopedia of Archaeal and Bacterial Type Strains, Phase II (KMG-II): from individual species to whole genera.</title>
        <authorList>
            <person name="Goeker M."/>
        </authorList>
    </citation>
    <scope>NUCLEOTIDE SEQUENCE [LARGE SCALE GENOMIC DNA]</scope>
    <source>
        <strain evidence="2 3">DSM 14825</strain>
    </source>
</reference>
<name>A0A327SSG4_9SPHI</name>
<feature type="domain" description="Toxin SymE-like" evidence="1">
    <location>
        <begin position="31"/>
        <end position="66"/>
    </location>
</feature>
<proteinExistence type="predicted"/>
<evidence type="ECO:0000313" key="2">
    <source>
        <dbReference type="EMBL" id="RAJ31861.1"/>
    </source>
</evidence>
<accession>A0A327SSG4</accession>
<dbReference type="GO" id="GO:0003723">
    <property type="term" value="F:RNA binding"/>
    <property type="evidence" value="ECO:0007669"/>
    <property type="project" value="InterPro"/>
</dbReference>
<dbReference type="GO" id="GO:0016788">
    <property type="term" value="F:hydrolase activity, acting on ester bonds"/>
    <property type="evidence" value="ECO:0007669"/>
    <property type="project" value="InterPro"/>
</dbReference>
<dbReference type="GO" id="GO:0016070">
    <property type="term" value="P:RNA metabolic process"/>
    <property type="evidence" value="ECO:0007669"/>
    <property type="project" value="InterPro"/>
</dbReference>
<dbReference type="RefSeq" id="WP_111633561.1">
    <property type="nucleotide sequence ID" value="NZ_QLLR01000007.1"/>
</dbReference>
<organism evidence="2 3">
    <name type="scientific">Pedobacter cryoconitis</name>
    <dbReference type="NCBI Taxonomy" id="188932"/>
    <lineage>
        <taxon>Bacteria</taxon>
        <taxon>Pseudomonadati</taxon>
        <taxon>Bacteroidota</taxon>
        <taxon>Sphingobacteriia</taxon>
        <taxon>Sphingobacteriales</taxon>
        <taxon>Sphingobacteriaceae</taxon>
        <taxon>Pedobacter</taxon>
    </lineage>
</organism>
<comment type="caution">
    <text evidence="2">The sequence shown here is derived from an EMBL/GenBank/DDBJ whole genome shotgun (WGS) entry which is preliminary data.</text>
</comment>
<gene>
    <name evidence="2" type="ORF">LY11_02018</name>
</gene>
<dbReference type="AlphaFoldDB" id="A0A327SSG4"/>
<protein>
    <submittedName>
        <fullName evidence="2">Type I toxin-antitoxin system toxin SymE</fullName>
    </submittedName>
</protein>
<dbReference type="InterPro" id="IPR014944">
    <property type="entry name" value="Toxin_SymE-like"/>
</dbReference>